<accession>A0A366FEG8</accession>
<protein>
    <submittedName>
        <fullName evidence="1">Uncharacterized protein</fullName>
    </submittedName>
</protein>
<dbReference type="AlphaFoldDB" id="A0A366FEG8"/>
<evidence type="ECO:0000313" key="1">
    <source>
        <dbReference type="EMBL" id="RBP13073.1"/>
    </source>
</evidence>
<organism evidence="1 2">
    <name type="scientific">Roseiarcus fermentans</name>
    <dbReference type="NCBI Taxonomy" id="1473586"/>
    <lineage>
        <taxon>Bacteria</taxon>
        <taxon>Pseudomonadati</taxon>
        <taxon>Pseudomonadota</taxon>
        <taxon>Alphaproteobacteria</taxon>
        <taxon>Hyphomicrobiales</taxon>
        <taxon>Roseiarcaceae</taxon>
        <taxon>Roseiarcus</taxon>
    </lineage>
</organism>
<dbReference type="Proteomes" id="UP000253529">
    <property type="component" value="Unassembled WGS sequence"/>
</dbReference>
<dbReference type="OrthoDB" id="7375416at2"/>
<dbReference type="RefSeq" id="WP_113889493.1">
    <property type="nucleotide sequence ID" value="NZ_QNRK01000012.1"/>
</dbReference>
<reference evidence="1 2" key="1">
    <citation type="submission" date="2018-06" db="EMBL/GenBank/DDBJ databases">
        <title>Genomic Encyclopedia of Type Strains, Phase IV (KMG-IV): sequencing the most valuable type-strain genomes for metagenomic binning, comparative biology and taxonomic classification.</title>
        <authorList>
            <person name="Goeker M."/>
        </authorList>
    </citation>
    <scope>NUCLEOTIDE SEQUENCE [LARGE SCALE GENOMIC DNA]</scope>
    <source>
        <strain evidence="1 2">DSM 24875</strain>
    </source>
</reference>
<name>A0A366FEG8_9HYPH</name>
<dbReference type="EMBL" id="QNRK01000012">
    <property type="protein sequence ID" value="RBP13073.1"/>
    <property type="molecule type" value="Genomic_DNA"/>
</dbReference>
<comment type="caution">
    <text evidence="1">The sequence shown here is derived from an EMBL/GenBank/DDBJ whole genome shotgun (WGS) entry which is preliminary data.</text>
</comment>
<keyword evidence="2" id="KW-1185">Reference proteome</keyword>
<evidence type="ECO:0000313" key="2">
    <source>
        <dbReference type="Proteomes" id="UP000253529"/>
    </source>
</evidence>
<gene>
    <name evidence="1" type="ORF">DFR50_11242</name>
</gene>
<proteinExistence type="predicted"/>
<sequence length="118" mass="12998">MKQYSTEVTWLVPEYVTLTVKAETPQEAMEKALAEVALDPDRFPRKLDYDTCGPDAVTGLWKGPEAYADARELDLPRTPTQTLEAAIAAVVQEARAGAAAPPEIHALIEAFDAWREAR</sequence>